<dbReference type="Pfam" id="PF00664">
    <property type="entry name" value="ABC_membrane"/>
    <property type="match status" value="1"/>
</dbReference>
<dbReference type="GO" id="GO:0016887">
    <property type="term" value="F:ATP hydrolysis activity"/>
    <property type="evidence" value="ECO:0007669"/>
    <property type="project" value="InterPro"/>
</dbReference>
<reference evidence="10 11" key="1">
    <citation type="submission" date="2019-05" db="EMBL/GenBank/DDBJ databases">
        <title>Sulfitobacter sabulilitoris sp. nov., isolated from a marine sand.</title>
        <authorList>
            <person name="Yoon J.-H."/>
        </authorList>
    </citation>
    <scope>NUCLEOTIDE SEQUENCE [LARGE SCALE GENOMIC DNA]</scope>
    <source>
        <strain evidence="10 11">HSMS-29</strain>
    </source>
</reference>
<dbReference type="Proteomes" id="UP000309550">
    <property type="component" value="Unassembled WGS sequence"/>
</dbReference>
<evidence type="ECO:0000256" key="4">
    <source>
        <dbReference type="ARBA" id="ARBA00023136"/>
    </source>
</evidence>
<evidence type="ECO:0000259" key="9">
    <source>
        <dbReference type="PROSITE" id="PS50929"/>
    </source>
</evidence>
<dbReference type="PROSITE" id="PS50042">
    <property type="entry name" value="CNMP_BINDING_3"/>
    <property type="match status" value="1"/>
</dbReference>
<dbReference type="InterPro" id="IPR003439">
    <property type="entry name" value="ABC_transporter-like_ATP-bd"/>
</dbReference>
<proteinExistence type="predicted"/>
<dbReference type="SUPFAM" id="SSF90123">
    <property type="entry name" value="ABC transporter transmembrane region"/>
    <property type="match status" value="1"/>
</dbReference>
<dbReference type="PROSITE" id="PS50893">
    <property type="entry name" value="ABC_TRANSPORTER_2"/>
    <property type="match status" value="1"/>
</dbReference>
<feature type="domain" description="ABC transmembrane type-1" evidence="9">
    <location>
        <begin position="41"/>
        <end position="314"/>
    </location>
</feature>
<evidence type="ECO:0000256" key="5">
    <source>
        <dbReference type="SAM" id="MobiDB-lite"/>
    </source>
</evidence>
<keyword evidence="11" id="KW-1185">Reference proteome</keyword>
<dbReference type="Gene3D" id="3.40.50.300">
    <property type="entry name" value="P-loop containing nucleotide triphosphate hydrolases"/>
    <property type="match status" value="2"/>
</dbReference>
<dbReference type="Pfam" id="PF00027">
    <property type="entry name" value="cNMP_binding"/>
    <property type="match status" value="1"/>
</dbReference>
<dbReference type="Gene3D" id="1.20.1560.10">
    <property type="entry name" value="ABC transporter type 1, transmembrane domain"/>
    <property type="match status" value="1"/>
</dbReference>
<evidence type="ECO:0000313" key="10">
    <source>
        <dbReference type="EMBL" id="TMM51770.1"/>
    </source>
</evidence>
<dbReference type="RefSeq" id="WP_138662842.1">
    <property type="nucleotide sequence ID" value="NZ_VANS01000003.1"/>
</dbReference>
<dbReference type="InterPro" id="IPR039421">
    <property type="entry name" value="Type_1_exporter"/>
</dbReference>
<accession>A0A5S3PF75</accession>
<evidence type="ECO:0000259" key="7">
    <source>
        <dbReference type="PROSITE" id="PS50042"/>
    </source>
</evidence>
<feature type="domain" description="ABC transporter" evidence="8">
    <location>
        <begin position="356"/>
        <end position="644"/>
    </location>
</feature>
<feature type="transmembrane region" description="Helical" evidence="6">
    <location>
        <begin position="65"/>
        <end position="85"/>
    </location>
</feature>
<dbReference type="GO" id="GO:0005524">
    <property type="term" value="F:ATP binding"/>
    <property type="evidence" value="ECO:0007669"/>
    <property type="project" value="InterPro"/>
</dbReference>
<feature type="transmembrane region" description="Helical" evidence="6">
    <location>
        <begin position="257"/>
        <end position="279"/>
    </location>
</feature>
<feature type="region of interest" description="Disordered" evidence="5">
    <location>
        <begin position="1009"/>
        <end position="1043"/>
    </location>
</feature>
<dbReference type="InterPro" id="IPR011527">
    <property type="entry name" value="ABC1_TM_dom"/>
</dbReference>
<feature type="transmembrane region" description="Helical" evidence="6">
    <location>
        <begin position="20"/>
        <end position="37"/>
    </location>
</feature>
<dbReference type="AlphaFoldDB" id="A0A5S3PF75"/>
<keyword evidence="3 6" id="KW-1133">Transmembrane helix</keyword>
<keyword evidence="2 6" id="KW-0812">Transmembrane</keyword>
<feature type="compositionally biased region" description="Basic and acidic residues" evidence="5">
    <location>
        <begin position="1009"/>
        <end position="1018"/>
    </location>
</feature>
<evidence type="ECO:0000256" key="2">
    <source>
        <dbReference type="ARBA" id="ARBA00022692"/>
    </source>
</evidence>
<evidence type="ECO:0000259" key="8">
    <source>
        <dbReference type="PROSITE" id="PS50893"/>
    </source>
</evidence>
<evidence type="ECO:0000313" key="11">
    <source>
        <dbReference type="Proteomes" id="UP000309550"/>
    </source>
</evidence>
<protein>
    <submittedName>
        <fullName evidence="10">Cyclic nucleotide-binding domain-containing protein</fullName>
    </submittedName>
</protein>
<dbReference type="SMART" id="SM00100">
    <property type="entry name" value="cNMP"/>
    <property type="match status" value="1"/>
</dbReference>
<dbReference type="InterPro" id="IPR014710">
    <property type="entry name" value="RmlC-like_jellyroll"/>
</dbReference>
<dbReference type="Gene3D" id="2.60.120.10">
    <property type="entry name" value="Jelly Rolls"/>
    <property type="match status" value="1"/>
</dbReference>
<feature type="compositionally biased region" description="Basic and acidic residues" evidence="5">
    <location>
        <begin position="1032"/>
        <end position="1043"/>
    </location>
</feature>
<dbReference type="CDD" id="cd00038">
    <property type="entry name" value="CAP_ED"/>
    <property type="match status" value="1"/>
</dbReference>
<dbReference type="SUPFAM" id="SSF51206">
    <property type="entry name" value="cAMP-binding domain-like"/>
    <property type="match status" value="1"/>
</dbReference>
<sequence>MAIEQSLFAFIWTHSKKAQLGLLAVTAALFPLLYLTLELPKRIINDAIGASGTPTEIAGVQFGQVTLLAILCTAFLLAVIAHGLLKMRINTMKGVVAERLLRRFRYALIGRIIRFPRPYFQRTSQGELVSMVTSEAEPLGGMMGDALAQPVLQAGQMLTILGFLFIQSLWFGLAAMALIPVQAWAIPRLQRRINVLNKARVQQVRRLASQIGETAAGADTLRRNGGWRNRMAIISARLGRLFEIRLAIYRKKFFMKFLNNFLTQITPFMFFSIGGYLVIRGNVSLGALVAALAAYKDLSSPWKELLTYYTQAQEMSQRWSIITERFAPRGMIDETLFDDPDTAADAATDEALTGDIVLENVSVHDANGAAVLKDLSLRLPGGRSIGIAAPSAEDRRALAELVTREITPTEGTLKLGERPMNSIRQSVIAARIGYVDSRPFVFQGSFGDNVLMPLKSKPATPAPAPFAREAALSGNSIDPVAASWLDPARGDLATQEAVRARWLALIEEIGSAEALFNRGLDLSFNAERHPDLAARLVALRPKLLSLLREEGLTDQMMRFDVTQYAPALPVMDNLLFAVPRSKSTLAALTGQEGFQDLLRQLGLHDTMLSLSRDVMNMLRQTFGMDGTDHPLFRKLGLEPALYEMLVELSQRPVANGSSRRRTPDLGLLMSVPFRISAQQIGPAFSDEIKQRILTLRAAHAEDLQARLIDEYVPLDPDEFAPGLTVLENAMFGKAADTVGTRADRMRGLIAQTLRESGLAPAVTALIYDLPTELGGANLPSVFAEALSLSRAAIKAPDILVLDTALATHDADVRRSAHSRLRRLLPDATILVLEPQIDDIDAFDAYVEIEQGRVVDSDIVQSDDHDNAASADLARKLQALEKTQLFSGLDRKQLRLLAFGARWYTAKAGDVIFHKGDDAADGAYLLLEGAAALYRPGPRGAQVEVAKVAPGTVVGELGLITDEPRRLAFRANSDLTILRIGASEFLAVVENDAATALKLLRVAAGYLSDRSARRQERTDTAPAPQTPPPPGHATDRAPASHDSE</sequence>
<gene>
    <name evidence="10" type="ORF">FDT80_13555</name>
</gene>
<comment type="subcellular location">
    <subcellularLocation>
        <location evidence="1">Cell membrane</location>
        <topology evidence="1">Multi-pass membrane protein</topology>
    </subcellularLocation>
</comment>
<comment type="caution">
    <text evidence="10">The sequence shown here is derived from an EMBL/GenBank/DDBJ whole genome shotgun (WGS) entry which is preliminary data.</text>
</comment>
<dbReference type="CDD" id="cd07346">
    <property type="entry name" value="ABC_6TM_exporters"/>
    <property type="match status" value="1"/>
</dbReference>
<dbReference type="PROSITE" id="PS50929">
    <property type="entry name" value="ABC_TM1F"/>
    <property type="match status" value="1"/>
</dbReference>
<evidence type="ECO:0000256" key="3">
    <source>
        <dbReference type="ARBA" id="ARBA00022989"/>
    </source>
</evidence>
<dbReference type="PANTHER" id="PTHR43394">
    <property type="entry name" value="ATP-DEPENDENT PERMEASE MDL1, MITOCHONDRIAL"/>
    <property type="match status" value="1"/>
</dbReference>
<keyword evidence="4 6" id="KW-0472">Membrane</keyword>
<dbReference type="GO" id="GO:0015421">
    <property type="term" value="F:ABC-type oligopeptide transporter activity"/>
    <property type="evidence" value="ECO:0007669"/>
    <property type="project" value="TreeGrafter"/>
</dbReference>
<organism evidence="10 11">
    <name type="scientific">Sulfitobacter sabulilitoris</name>
    <dbReference type="NCBI Taxonomy" id="2562655"/>
    <lineage>
        <taxon>Bacteria</taxon>
        <taxon>Pseudomonadati</taxon>
        <taxon>Pseudomonadota</taxon>
        <taxon>Alphaproteobacteria</taxon>
        <taxon>Rhodobacterales</taxon>
        <taxon>Roseobacteraceae</taxon>
        <taxon>Sulfitobacter</taxon>
    </lineage>
</organism>
<evidence type="ECO:0000256" key="1">
    <source>
        <dbReference type="ARBA" id="ARBA00004651"/>
    </source>
</evidence>
<dbReference type="PANTHER" id="PTHR43394:SF1">
    <property type="entry name" value="ATP-BINDING CASSETTE SUB-FAMILY B MEMBER 10, MITOCHONDRIAL"/>
    <property type="match status" value="1"/>
</dbReference>
<dbReference type="InterPro" id="IPR036640">
    <property type="entry name" value="ABC1_TM_sf"/>
</dbReference>
<dbReference type="OrthoDB" id="9760920at2"/>
<dbReference type="EMBL" id="VANS01000003">
    <property type="protein sequence ID" value="TMM51770.1"/>
    <property type="molecule type" value="Genomic_DNA"/>
</dbReference>
<dbReference type="InterPro" id="IPR000595">
    <property type="entry name" value="cNMP-bd_dom"/>
</dbReference>
<evidence type="ECO:0000256" key="6">
    <source>
        <dbReference type="SAM" id="Phobius"/>
    </source>
</evidence>
<name>A0A5S3PF75_9RHOB</name>
<feature type="domain" description="Cyclic nucleotide-binding" evidence="7">
    <location>
        <begin position="884"/>
        <end position="988"/>
    </location>
</feature>
<dbReference type="SUPFAM" id="SSF52540">
    <property type="entry name" value="P-loop containing nucleoside triphosphate hydrolases"/>
    <property type="match status" value="2"/>
</dbReference>
<dbReference type="InterPro" id="IPR018490">
    <property type="entry name" value="cNMP-bd_dom_sf"/>
</dbReference>
<dbReference type="InterPro" id="IPR027417">
    <property type="entry name" value="P-loop_NTPase"/>
</dbReference>
<dbReference type="GO" id="GO:0005886">
    <property type="term" value="C:plasma membrane"/>
    <property type="evidence" value="ECO:0007669"/>
    <property type="project" value="UniProtKB-SubCell"/>
</dbReference>